<dbReference type="EMBL" id="CP069812">
    <property type="protein sequence ID" value="QRQ95529.1"/>
    <property type="molecule type" value="Genomic_DNA"/>
</dbReference>
<reference evidence="3 7" key="3">
    <citation type="submission" date="2021-02" db="EMBL/GenBank/DDBJ databases">
        <title>Complete Genome Sequence of Cupriavidus oxalaticus Strain Ox1, a Soil Oxalate-Degrading Species.</title>
        <authorList>
            <person name="Palmieri F."/>
            <person name="Udriet P."/>
            <person name="Deuasquier M."/>
            <person name="Beaudoing E."/>
            <person name="Johnson S.L."/>
            <person name="Davenport K.W."/>
            <person name="Chain P.S."/>
            <person name="Bindschedler S."/>
            <person name="Junier P."/>
        </authorList>
    </citation>
    <scope>NUCLEOTIDE SEQUENCE [LARGE SCALE GENOMIC DNA]</scope>
    <source>
        <strain evidence="3 7">Ox1</strain>
    </source>
</reference>
<evidence type="ECO:0000256" key="1">
    <source>
        <dbReference type="SAM" id="MobiDB-lite"/>
    </source>
</evidence>
<dbReference type="Proteomes" id="UP000256862">
    <property type="component" value="Chromosome CO2235"/>
</dbReference>
<sequence length="118" mass="13213">MKVNQTRHGHPQHGIAGACIALAVAVAAWLLVPAGPARAQSAGVANLLKRHPSAQASEPGNGQREARARAERHRAEQRETDRRRVDERERGGSRLSPDERRRLRKSLYDFRREMYDGS</sequence>
<evidence type="ECO:0000313" key="4">
    <source>
        <dbReference type="EMBL" id="SPC12066.1"/>
    </source>
</evidence>
<reference evidence="4 5" key="1">
    <citation type="submission" date="2018-01" db="EMBL/GenBank/DDBJ databases">
        <authorList>
            <person name="Clerissi C."/>
        </authorList>
    </citation>
    <scope>NUCLEOTIDE SEQUENCE [LARGE SCALE GENOMIC DNA]</scope>
    <source>
        <strain evidence="4">Cupriavidus oxalaticus LMG 2235</strain>
    </source>
</reference>
<evidence type="ECO:0000313" key="5">
    <source>
        <dbReference type="Proteomes" id="UP000256862"/>
    </source>
</evidence>
<protein>
    <recommendedName>
        <fullName evidence="8">Transmembrane lipoprotein</fullName>
    </recommendedName>
</protein>
<dbReference type="AlphaFoldDB" id="A0A375G217"/>
<feature type="compositionally biased region" description="Basic and acidic residues" evidence="1">
    <location>
        <begin position="64"/>
        <end position="107"/>
    </location>
</feature>
<feature type="region of interest" description="Disordered" evidence="1">
    <location>
        <begin position="48"/>
        <end position="107"/>
    </location>
</feature>
<evidence type="ECO:0008006" key="8">
    <source>
        <dbReference type="Google" id="ProtNLM"/>
    </source>
</evidence>
<dbReference type="EMBL" id="CP032519">
    <property type="protein sequence ID" value="QEZ46389.1"/>
    <property type="molecule type" value="Genomic_DNA"/>
</dbReference>
<dbReference type="Proteomes" id="UP000325743">
    <property type="component" value="Chromosome 2"/>
</dbReference>
<accession>A0A375G217</accession>
<keyword evidence="7" id="KW-1185">Reference proteome</keyword>
<dbReference type="Proteomes" id="UP000623307">
    <property type="component" value="Chromosome 2"/>
</dbReference>
<proteinExistence type="predicted"/>
<gene>
    <name evidence="4" type="ORF">CO2235_100086</name>
    <name evidence="2" type="ORF">D2917_19230</name>
    <name evidence="3" type="ORF">JTE92_19000</name>
</gene>
<dbReference type="GeneID" id="303491645"/>
<name>A0A375G217_9BURK</name>
<dbReference type="RefSeq" id="WP_063238670.1">
    <property type="nucleotide sequence ID" value="NZ_CP032519.1"/>
</dbReference>
<organism evidence="2 6">
    <name type="scientific">Cupriavidus oxalaticus</name>
    <dbReference type="NCBI Taxonomy" id="96344"/>
    <lineage>
        <taxon>Bacteria</taxon>
        <taxon>Pseudomonadati</taxon>
        <taxon>Pseudomonadota</taxon>
        <taxon>Betaproteobacteria</taxon>
        <taxon>Burkholderiales</taxon>
        <taxon>Burkholderiaceae</taxon>
        <taxon>Cupriavidus</taxon>
    </lineage>
</organism>
<evidence type="ECO:0000313" key="3">
    <source>
        <dbReference type="EMBL" id="QRQ95529.1"/>
    </source>
</evidence>
<dbReference type="EMBL" id="OGUS01000110">
    <property type="protein sequence ID" value="SPC12066.1"/>
    <property type="molecule type" value="Genomic_DNA"/>
</dbReference>
<evidence type="ECO:0000313" key="7">
    <source>
        <dbReference type="Proteomes" id="UP000623307"/>
    </source>
</evidence>
<evidence type="ECO:0000313" key="6">
    <source>
        <dbReference type="Proteomes" id="UP000325743"/>
    </source>
</evidence>
<evidence type="ECO:0000313" key="2">
    <source>
        <dbReference type="EMBL" id="QEZ46389.1"/>
    </source>
</evidence>
<dbReference type="PROSITE" id="PS51257">
    <property type="entry name" value="PROKAR_LIPOPROTEIN"/>
    <property type="match status" value="1"/>
</dbReference>
<reference evidence="2 6" key="2">
    <citation type="submission" date="2018-09" db="EMBL/GenBank/DDBJ databases">
        <title>Complete genome sequence of Cupriavidus oxalaticus T2, a bacterium capable of phenol tolerance and degradation.</title>
        <authorList>
            <person name="Yan J."/>
        </authorList>
    </citation>
    <scope>NUCLEOTIDE SEQUENCE [LARGE SCALE GENOMIC DNA]</scope>
    <source>
        <strain evidence="2 6">T2</strain>
    </source>
</reference>